<evidence type="ECO:0000313" key="3">
    <source>
        <dbReference type="Proteomes" id="UP000249248"/>
    </source>
</evidence>
<name>A0A2W1N1Z0_9FLAO</name>
<gene>
    <name evidence="2" type="ORF">DNU06_04125</name>
</gene>
<evidence type="ECO:0000313" key="2">
    <source>
        <dbReference type="EMBL" id="PZE17814.1"/>
    </source>
</evidence>
<keyword evidence="1" id="KW-0732">Signal</keyword>
<dbReference type="Proteomes" id="UP000249248">
    <property type="component" value="Unassembled WGS sequence"/>
</dbReference>
<sequence>MKNTKKMKTLLLATGFAVVLFSSCNKCAECHYDYNDEEIELGEFCGDDLEAIENDGFHNTANDTTYEVHCHEH</sequence>
<feature type="chain" id="PRO_5015843673" description="Lipoprotein" evidence="1">
    <location>
        <begin position="29"/>
        <end position="73"/>
    </location>
</feature>
<reference evidence="2 3" key="1">
    <citation type="submission" date="2018-06" db="EMBL/GenBank/DDBJ databases">
        <title>The draft genome sequence of Crocinitomix sp. SM1701.</title>
        <authorList>
            <person name="Zhang X."/>
        </authorList>
    </citation>
    <scope>NUCLEOTIDE SEQUENCE [LARGE SCALE GENOMIC DNA]</scope>
    <source>
        <strain evidence="2 3">SM1701</strain>
    </source>
</reference>
<keyword evidence="3" id="KW-1185">Reference proteome</keyword>
<organism evidence="2 3">
    <name type="scientific">Putridiphycobacter roseus</name>
    <dbReference type="NCBI Taxonomy" id="2219161"/>
    <lineage>
        <taxon>Bacteria</taxon>
        <taxon>Pseudomonadati</taxon>
        <taxon>Bacteroidota</taxon>
        <taxon>Flavobacteriia</taxon>
        <taxon>Flavobacteriales</taxon>
        <taxon>Crocinitomicaceae</taxon>
        <taxon>Putridiphycobacter</taxon>
    </lineage>
</organism>
<dbReference type="AlphaFoldDB" id="A0A2W1N1Z0"/>
<feature type="signal peptide" evidence="1">
    <location>
        <begin position="1"/>
        <end position="28"/>
    </location>
</feature>
<dbReference type="PROSITE" id="PS51257">
    <property type="entry name" value="PROKAR_LIPOPROTEIN"/>
    <property type="match status" value="1"/>
</dbReference>
<protein>
    <recommendedName>
        <fullName evidence="4">Lipoprotein</fullName>
    </recommendedName>
</protein>
<evidence type="ECO:0008006" key="4">
    <source>
        <dbReference type="Google" id="ProtNLM"/>
    </source>
</evidence>
<proteinExistence type="predicted"/>
<accession>A0A2W1N1Z0</accession>
<comment type="caution">
    <text evidence="2">The sequence shown here is derived from an EMBL/GenBank/DDBJ whole genome shotgun (WGS) entry which is preliminary data.</text>
</comment>
<evidence type="ECO:0000256" key="1">
    <source>
        <dbReference type="SAM" id="SignalP"/>
    </source>
</evidence>
<dbReference type="EMBL" id="QKSB01000002">
    <property type="protein sequence ID" value="PZE17814.1"/>
    <property type="molecule type" value="Genomic_DNA"/>
</dbReference>